<evidence type="ECO:0000313" key="2">
    <source>
        <dbReference type="EMBL" id="KAF4034376.1"/>
    </source>
</evidence>
<keyword evidence="3" id="KW-1185">Reference proteome</keyword>
<evidence type="ECO:0000256" key="1">
    <source>
        <dbReference type="SAM" id="MobiDB-lite"/>
    </source>
</evidence>
<dbReference type="InterPro" id="IPR023393">
    <property type="entry name" value="START-like_dom_sf"/>
</dbReference>
<dbReference type="PANTHER" id="PTHR13510:SF44">
    <property type="entry name" value="RABENOSYN-5"/>
    <property type="match status" value="1"/>
</dbReference>
<organism evidence="2 3">
    <name type="scientific">Phytophthora infestans</name>
    <name type="common">Potato late blight agent</name>
    <name type="synonym">Botrytis infestans</name>
    <dbReference type="NCBI Taxonomy" id="4787"/>
    <lineage>
        <taxon>Eukaryota</taxon>
        <taxon>Sar</taxon>
        <taxon>Stramenopiles</taxon>
        <taxon>Oomycota</taxon>
        <taxon>Peronosporomycetes</taxon>
        <taxon>Peronosporales</taxon>
        <taxon>Peronosporaceae</taxon>
        <taxon>Phytophthora</taxon>
    </lineage>
</organism>
<gene>
    <name evidence="2" type="ORF">GN244_ATG13660</name>
</gene>
<protein>
    <recommendedName>
        <fullName evidence="4">FYVE-type domain-containing protein</fullName>
    </recommendedName>
</protein>
<accession>A0A833T639</accession>
<dbReference type="Proteomes" id="UP000602510">
    <property type="component" value="Unassembled WGS sequence"/>
</dbReference>
<feature type="region of interest" description="Disordered" evidence="1">
    <location>
        <begin position="569"/>
        <end position="590"/>
    </location>
</feature>
<comment type="caution">
    <text evidence="2">The sequence shown here is derived from an EMBL/GenBank/DDBJ whole genome shotgun (WGS) entry which is preliminary data.</text>
</comment>
<feature type="compositionally biased region" description="Basic residues" evidence="1">
    <location>
        <begin position="63"/>
        <end position="76"/>
    </location>
</feature>
<feature type="region of interest" description="Disordered" evidence="1">
    <location>
        <begin position="504"/>
        <end position="529"/>
    </location>
</feature>
<name>A0A833T639_PHYIN</name>
<dbReference type="PANTHER" id="PTHR13510">
    <property type="entry name" value="FYVE-FINGER-CONTAINING RAB5 EFFECTOR PROTEIN RABENOSYN-5-RELATED"/>
    <property type="match status" value="1"/>
</dbReference>
<sequence>MRLPLPADFFAPVRLSAAEAHDLQRVEARLLSAYLASYDSQENDAQPSWKLVGQRVGVKIFRQRPTKQKKVKRPRRGQPGPEIDPELASDWRRRPSGTEERKLQALRLVGSVDGTLEDVLYGAMWRSGRERAARAHFTGDGVTDGAVLCSVESPSSADPFRSLSVRLALKRAPHCGLVVKDRDFCYLAAAGVVHSPRTGVKLGYRLRHSITFPSCPPFQIHSVARGQIFLCSFFRQLRNGRVEVFHEGKYDAGGRNGAVGLGLPKSIAEKSIVETLLSLADVGACALAKKLAREVDNTEAERAVGSLSSASVQESLDGDRCCGMCLRRLRSALKRRCAACRQWTCTQCGDRQEAIPSSRVTWAGEPVSARCFCKACVAKVLRDDATKYASRDANGDDCEVTSGRWGHDDIPEEDEDDEDEVRIPNRRHSMVLSAGNTGTHYSELGDLSRQHQLMTAATGIPSSTEFGSCTSVSRLFAKQISVDSNAMNIINSSLPDSRRCRSATLTAAPAPNNEQERDRPRRRPRVHAPDILLRSDVGKRNWASSTSALSLQSPQRHIVGSPIVNLNRRRRSGSLSPSVRRVSFGSNCSSSGKSDDIRVRIVTPKRGQPAAAYTPYFASTGVSSSRRASVDSGPPSTRTVHRRFFRDLYGNQNAARR</sequence>
<feature type="region of interest" description="Disordered" evidence="1">
    <location>
        <begin position="63"/>
        <end position="97"/>
    </location>
</feature>
<dbReference type="Gene3D" id="3.30.530.20">
    <property type="match status" value="1"/>
</dbReference>
<evidence type="ECO:0008006" key="4">
    <source>
        <dbReference type="Google" id="ProtNLM"/>
    </source>
</evidence>
<feature type="compositionally biased region" description="Low complexity" evidence="1">
    <location>
        <begin position="573"/>
        <end position="590"/>
    </location>
</feature>
<evidence type="ECO:0000313" key="3">
    <source>
        <dbReference type="Proteomes" id="UP000602510"/>
    </source>
</evidence>
<reference evidence="2" key="1">
    <citation type="submission" date="2020-04" db="EMBL/GenBank/DDBJ databases">
        <title>Hybrid Assembly of Korean Phytophthora infestans isolates.</title>
        <authorList>
            <person name="Prokchorchik M."/>
            <person name="Lee Y."/>
            <person name="Seo J."/>
            <person name="Cho J.-H."/>
            <person name="Park Y.-E."/>
            <person name="Jang D.-C."/>
            <person name="Im J.-S."/>
            <person name="Choi J.-G."/>
            <person name="Park H.-J."/>
            <person name="Lee G.-B."/>
            <person name="Lee Y.-G."/>
            <person name="Hong S.-Y."/>
            <person name="Cho K."/>
            <person name="Sohn K.H."/>
        </authorList>
    </citation>
    <scope>NUCLEOTIDE SEQUENCE</scope>
    <source>
        <strain evidence="2">KR_1_A1</strain>
    </source>
</reference>
<dbReference type="AlphaFoldDB" id="A0A833T639"/>
<dbReference type="EMBL" id="WSZM01000370">
    <property type="protein sequence ID" value="KAF4034376.1"/>
    <property type="molecule type" value="Genomic_DNA"/>
</dbReference>
<dbReference type="InterPro" id="IPR052727">
    <property type="entry name" value="Rab4/Rab5_effector"/>
</dbReference>
<proteinExistence type="predicted"/>